<sequence length="49" mass="5567">MQCLKNPNRPTQPAICANCRRKCEKAGKNRRYQTFLKAALTKNEKASGQ</sequence>
<organism evidence="1 2">
    <name type="scientific">Dissulfuribacter thermophilus</name>
    <dbReference type="NCBI Taxonomy" id="1156395"/>
    <lineage>
        <taxon>Bacteria</taxon>
        <taxon>Pseudomonadati</taxon>
        <taxon>Thermodesulfobacteriota</taxon>
        <taxon>Dissulfuribacteria</taxon>
        <taxon>Dissulfuribacterales</taxon>
        <taxon>Dissulfuribacteraceae</taxon>
        <taxon>Dissulfuribacter</taxon>
    </lineage>
</organism>
<comment type="caution">
    <text evidence="1">The sequence shown here is derived from an EMBL/GenBank/DDBJ whole genome shotgun (WGS) entry which is preliminary data.</text>
</comment>
<protein>
    <submittedName>
        <fullName evidence="1">Uncharacterized protein</fullName>
    </submittedName>
</protein>
<reference evidence="1 2" key="1">
    <citation type="submission" date="2016-06" db="EMBL/GenBank/DDBJ databases">
        <title>Respiratory ammonification of nitrate coupled to the oxidation of elemental sulfur in deep-sea autotrophic thermophilic bacteria.</title>
        <authorList>
            <person name="Slobodkina G.B."/>
            <person name="Mardanov A.V."/>
            <person name="Ravin N.V."/>
            <person name="Frolova A.A."/>
            <person name="Viryasiv M.B."/>
            <person name="Chernyh N.A."/>
            <person name="Bonch-Osmolovskaya E.A."/>
            <person name="Slobodkin A.I."/>
        </authorList>
    </citation>
    <scope>NUCLEOTIDE SEQUENCE [LARGE SCALE GENOMIC DNA]</scope>
    <source>
        <strain evidence="1 2">S69</strain>
    </source>
</reference>
<dbReference type="AlphaFoldDB" id="A0A1B9F857"/>
<keyword evidence="2" id="KW-1185">Reference proteome</keyword>
<evidence type="ECO:0000313" key="1">
    <source>
        <dbReference type="EMBL" id="OCC16034.1"/>
    </source>
</evidence>
<accession>A0A1B9F857</accession>
<dbReference type="Proteomes" id="UP000093080">
    <property type="component" value="Unassembled WGS sequence"/>
</dbReference>
<dbReference type="RefSeq" id="WP_153304043.1">
    <property type="nucleotide sequence ID" value="NZ_MAGO01000002.1"/>
</dbReference>
<proteinExistence type="predicted"/>
<name>A0A1B9F857_9BACT</name>
<evidence type="ECO:0000313" key="2">
    <source>
        <dbReference type="Proteomes" id="UP000093080"/>
    </source>
</evidence>
<dbReference type="EMBL" id="MAGO01000002">
    <property type="protein sequence ID" value="OCC16034.1"/>
    <property type="molecule type" value="Genomic_DNA"/>
</dbReference>
<dbReference type="STRING" id="1156395.DBT_0496"/>
<gene>
    <name evidence="1" type="ORF">DBT_0496</name>
</gene>